<sequence>MAPILFVLAIVWGVALLWVWRQEQAGRVAPGRHRDLLAGTILGLLVLGFFWRTLTGEVYQPADGGDLVSFLFPTYRFAAGQIHEGRLPLWNPYLYGGSPFISDIQAGFFYPPNLFLFLLWPDFPYPALQWLAVLHLFWAGLGMYVLVRGIDFGPVRLSRLAAIFAALAFALSDPFLIHLGNLNLIAVLSWLPWVLAAFQAALQRRDLRWAMVAAGLFAVANYAGHIQSSYYIALALLLYAAVWAGWEWRTGAAASGPHRWGRGWFPLACLAGTGVVTGLLTAPILLPGLELSRYTERSLFTYQDTVAFSLAPTQLIGLITPGFFGRGPALHWSLWDRVELPYLGVAALLSGVAGYCLAAPRLRRHLVPWLVMALFGLATALGIYAILHGWLTLLLPGFGQFRAPARALILWSLGGAVLAAVGLDAVRTWPDRPREDPAAGEAAGLLDGVLRGGALILLGILLPLSYLSLLLTQENDTVFLRASVAGLALVWAGIFWGGTWFLMGARRRAWISGPAFALAMVGLLFFDLAATGAYTDISPQDPTVGFQHPEIVDFLRQDEGLFRIDTRTDIADRWQPDAAALHGLQDVGGVANPLVLRHWTLLWESLGGRHTRLYDMLNVKYVLARADTPLPEGKFEPVFAAPRDLILYRNRDFLPRAWLVHRAVVVPDETLARDRLQQPDFDPTQTVLLHDEGAPALEVSPGGAEQVTVTAYGPNEIRLSVQATAPAYLLLSEVWYPGWQATVNGEPATIYRANLALRAVAVPSGESTVVLRFAPATWRWGIALFGLGLVLLVAGSLPWMRISKSRQKFADRIIRPMTRH</sequence>
<evidence type="ECO:0000313" key="3">
    <source>
        <dbReference type="Proteomes" id="UP000317371"/>
    </source>
</evidence>
<reference evidence="2 3" key="1">
    <citation type="submission" date="2019-06" db="EMBL/GenBank/DDBJ databases">
        <title>Genome sequence of Litorilinea aerophila BAA-2444.</title>
        <authorList>
            <person name="Maclea K.S."/>
            <person name="Maurais E.G."/>
            <person name="Iannazzi L.C."/>
        </authorList>
    </citation>
    <scope>NUCLEOTIDE SEQUENCE [LARGE SCALE GENOMIC DNA]</scope>
    <source>
        <strain evidence="2 3">ATCC BAA-2444</strain>
    </source>
</reference>
<dbReference type="Proteomes" id="UP000317371">
    <property type="component" value="Unassembled WGS sequence"/>
</dbReference>
<accession>A0A540V846</accession>
<gene>
    <name evidence="2" type="ORF">FKZ61_23510</name>
</gene>
<feature type="transmembrane region" description="Helical" evidence="1">
    <location>
        <begin position="778"/>
        <end position="799"/>
    </location>
</feature>
<feature type="transmembrane region" description="Helical" evidence="1">
    <location>
        <begin position="159"/>
        <end position="177"/>
    </location>
</feature>
<evidence type="ECO:0000313" key="2">
    <source>
        <dbReference type="EMBL" id="TQE92944.1"/>
    </source>
</evidence>
<dbReference type="InParanoid" id="A0A540V846"/>
<dbReference type="Pfam" id="PF09586">
    <property type="entry name" value="YfhO"/>
    <property type="match status" value="1"/>
</dbReference>
<dbReference type="PANTHER" id="PTHR38454:SF1">
    <property type="entry name" value="INTEGRAL MEMBRANE PROTEIN"/>
    <property type="match status" value="1"/>
</dbReference>
<feature type="transmembrane region" description="Helical" evidence="1">
    <location>
        <begin position="515"/>
        <end position="534"/>
    </location>
</feature>
<feature type="transmembrane region" description="Helical" evidence="1">
    <location>
        <begin position="454"/>
        <end position="472"/>
    </location>
</feature>
<proteinExistence type="predicted"/>
<name>A0A540V846_9CHLR</name>
<keyword evidence="1" id="KW-0472">Membrane</keyword>
<feature type="transmembrane region" description="Helical" evidence="1">
    <location>
        <begin position="127"/>
        <end position="147"/>
    </location>
</feature>
<dbReference type="PANTHER" id="PTHR38454">
    <property type="entry name" value="INTEGRAL MEMBRANE PROTEIN-RELATED"/>
    <property type="match status" value="1"/>
</dbReference>
<evidence type="ECO:0000256" key="1">
    <source>
        <dbReference type="SAM" id="Phobius"/>
    </source>
</evidence>
<feature type="transmembrane region" description="Helical" evidence="1">
    <location>
        <begin position="407"/>
        <end position="426"/>
    </location>
</feature>
<dbReference type="EMBL" id="VIGC01000070">
    <property type="protein sequence ID" value="TQE92944.1"/>
    <property type="molecule type" value="Genomic_DNA"/>
</dbReference>
<feature type="transmembrane region" description="Helical" evidence="1">
    <location>
        <begin position="478"/>
        <end position="503"/>
    </location>
</feature>
<keyword evidence="1" id="KW-1133">Transmembrane helix</keyword>
<feature type="transmembrane region" description="Helical" evidence="1">
    <location>
        <begin position="37"/>
        <end position="54"/>
    </location>
</feature>
<feature type="transmembrane region" description="Helical" evidence="1">
    <location>
        <begin position="183"/>
        <end position="202"/>
    </location>
</feature>
<dbReference type="RefSeq" id="WP_141612621.1">
    <property type="nucleotide sequence ID" value="NZ_VIGC02000070.1"/>
</dbReference>
<feature type="transmembrane region" description="Helical" evidence="1">
    <location>
        <begin position="230"/>
        <end position="246"/>
    </location>
</feature>
<feature type="transmembrane region" description="Helical" evidence="1">
    <location>
        <begin position="267"/>
        <end position="286"/>
    </location>
</feature>
<dbReference type="AlphaFoldDB" id="A0A540V846"/>
<dbReference type="InterPro" id="IPR018580">
    <property type="entry name" value="Uncharacterised_YfhO"/>
</dbReference>
<feature type="transmembrane region" description="Helical" evidence="1">
    <location>
        <begin position="340"/>
        <end position="359"/>
    </location>
</feature>
<keyword evidence="3" id="KW-1185">Reference proteome</keyword>
<protein>
    <submittedName>
        <fullName evidence="2">YfhO family protein</fullName>
    </submittedName>
</protein>
<feature type="transmembrane region" description="Helical" evidence="1">
    <location>
        <begin position="366"/>
        <end position="387"/>
    </location>
</feature>
<dbReference type="OrthoDB" id="134970at2"/>
<organism evidence="2 3">
    <name type="scientific">Litorilinea aerophila</name>
    <dbReference type="NCBI Taxonomy" id="1204385"/>
    <lineage>
        <taxon>Bacteria</taxon>
        <taxon>Bacillati</taxon>
        <taxon>Chloroflexota</taxon>
        <taxon>Caldilineae</taxon>
        <taxon>Caldilineales</taxon>
        <taxon>Caldilineaceae</taxon>
        <taxon>Litorilinea</taxon>
    </lineage>
</organism>
<comment type="caution">
    <text evidence="2">The sequence shown here is derived from an EMBL/GenBank/DDBJ whole genome shotgun (WGS) entry which is preliminary data.</text>
</comment>
<keyword evidence="1" id="KW-0812">Transmembrane</keyword>